<evidence type="ECO:0000313" key="1">
    <source>
        <dbReference type="EMBL" id="CCJ51982.1"/>
    </source>
</evidence>
<dbReference type="AlphaFoldDB" id="A0A0C6P0A9"/>
<dbReference type="Pfam" id="PF12789">
    <property type="entry name" value="PTR"/>
    <property type="match status" value="1"/>
</dbReference>
<organism evidence="1 2">
    <name type="scientific">Bordetella bronchiseptica 253</name>
    <dbReference type="NCBI Taxonomy" id="568707"/>
    <lineage>
        <taxon>Bacteria</taxon>
        <taxon>Pseudomonadati</taxon>
        <taxon>Pseudomonadota</taxon>
        <taxon>Betaproteobacteria</taxon>
        <taxon>Burkholderiales</taxon>
        <taxon>Alcaligenaceae</taxon>
        <taxon>Bordetella</taxon>
    </lineage>
</organism>
<gene>
    <name evidence="1" type="ORF">BN112_0064</name>
</gene>
<sequence>MSVQSTHRVAGPYSCNGLTKQFPFDFKVFSADEVVAILSDADGVESTLMWGTDYTVALNDNQNANPGGSLTTRQVYGAGYRVTLTSGVTNTQPQTLTNQGGFYPKVLEDALDRQTIQLQQLAEQVGRSVKVGISDVRKPEELLAAIFDSVRQAQDSAAKAQSVGRVTATLFQAVQSVAQEGKERWRELLSVVQQAGGGAAAGTYTKVTVDARGWVTAGTALSESDVPTLPIAKVQGLRQALALKAASSHSHNIDQVEGLQAALNGKAAKQHTHDWSQITGTVNSLGIGQTWQVVSRTSGTTYTNTTGKPIMVHVQSKGDRSVTEASITVQGHALTSQGYNGRTASISAVIPHAANYQVSGAPAMIVRELR</sequence>
<name>A0A0C6P0A9_BORBO</name>
<dbReference type="Proteomes" id="UP000007564">
    <property type="component" value="Chromosome"/>
</dbReference>
<protein>
    <submittedName>
        <fullName evidence="1">Putative phage tail fibre protein</fullName>
    </submittedName>
</protein>
<reference evidence="1 2" key="1">
    <citation type="journal article" date="2012" name="BMC Genomics">
        <title>Comparative genomics of the classical Bordetella subspecies: the evolution and exchange of virulence-associated diversity amongst closely related pathogens.</title>
        <authorList>
            <person name="Park J."/>
            <person name="Zhang Y."/>
            <person name="Buboltz A.M."/>
            <person name="Zhang X."/>
            <person name="Schuster S.C."/>
            <person name="Ahuja U."/>
            <person name="Liu M."/>
            <person name="Miller J.F."/>
            <person name="Sebaihia M."/>
            <person name="Bentley S.D."/>
            <person name="Parkhill J."/>
            <person name="Harvill E.T."/>
        </authorList>
    </citation>
    <scope>NUCLEOTIDE SEQUENCE [LARGE SCALE GENOMIC DNA]</scope>
    <source>
        <strain evidence="1 2">253</strain>
    </source>
</reference>
<dbReference type="KEGG" id="bbh:BN112_0064"/>
<dbReference type="HOGENOM" id="CLU_747359_0_0_4"/>
<accession>A0A0C6P0A9</accession>
<dbReference type="EMBL" id="HE965806">
    <property type="protein sequence ID" value="CCJ51982.1"/>
    <property type="molecule type" value="Genomic_DNA"/>
</dbReference>
<dbReference type="OrthoDB" id="5365411at2"/>
<proteinExistence type="predicted"/>
<dbReference type="RefSeq" id="WP_015063629.1">
    <property type="nucleotide sequence ID" value="NC_019382.1"/>
</dbReference>
<evidence type="ECO:0000313" key="2">
    <source>
        <dbReference type="Proteomes" id="UP000007564"/>
    </source>
</evidence>